<reference evidence="1" key="1">
    <citation type="journal article" date="2020" name="Nature">
        <title>Giant virus diversity and host interactions through global metagenomics.</title>
        <authorList>
            <person name="Schulz F."/>
            <person name="Roux S."/>
            <person name="Paez-Espino D."/>
            <person name="Jungbluth S."/>
            <person name="Walsh D.A."/>
            <person name="Denef V.J."/>
            <person name="McMahon K.D."/>
            <person name="Konstantinidis K.T."/>
            <person name="Eloe-Fadrosh E.A."/>
            <person name="Kyrpides N.C."/>
            <person name="Woyke T."/>
        </authorList>
    </citation>
    <scope>NUCLEOTIDE SEQUENCE</scope>
    <source>
        <strain evidence="1">GVMAG-M-3300024258-28</strain>
    </source>
</reference>
<name>A0A6C0IP67_9ZZZZ</name>
<dbReference type="EMBL" id="MN740217">
    <property type="protein sequence ID" value="QHT94226.1"/>
    <property type="molecule type" value="Genomic_DNA"/>
</dbReference>
<evidence type="ECO:0000313" key="1">
    <source>
        <dbReference type="EMBL" id="QHT94226.1"/>
    </source>
</evidence>
<protein>
    <submittedName>
        <fullName evidence="1">Uncharacterized protein</fullName>
    </submittedName>
</protein>
<proteinExistence type="predicted"/>
<dbReference type="AlphaFoldDB" id="A0A6C0IP67"/>
<organism evidence="1">
    <name type="scientific">viral metagenome</name>
    <dbReference type="NCBI Taxonomy" id="1070528"/>
    <lineage>
        <taxon>unclassified sequences</taxon>
        <taxon>metagenomes</taxon>
        <taxon>organismal metagenomes</taxon>
    </lineage>
</organism>
<sequence>MKHANNSRDDLYTMLHYVQQIDPDKVGFVYISLGSKLNRDEMYVEGKCVKSNAYYQMVPEYCRSSYKEKLNIIFIIDTFKGTELNQHRSAMREFTTGINKIFLINFKIEDDTIIHLQTFIKMLADIFVYMNDDQFMFCNYIKFSNSPNTMEINTLELIKQKLIPVLDDTKFKNSYYEWFGYHSGLYDFIYNKNNFSHMLNHSSNVNKLMTALNNNAILTNETIELSKSVYGIKYFDNGYSPAIPSVFDNLIL</sequence>
<accession>A0A6C0IP67</accession>